<organism evidence="4 5">
    <name type="scientific">Handroanthus impetiginosus</name>
    <dbReference type="NCBI Taxonomy" id="429701"/>
    <lineage>
        <taxon>Eukaryota</taxon>
        <taxon>Viridiplantae</taxon>
        <taxon>Streptophyta</taxon>
        <taxon>Embryophyta</taxon>
        <taxon>Tracheophyta</taxon>
        <taxon>Spermatophyta</taxon>
        <taxon>Magnoliopsida</taxon>
        <taxon>eudicotyledons</taxon>
        <taxon>Gunneridae</taxon>
        <taxon>Pentapetalae</taxon>
        <taxon>asterids</taxon>
        <taxon>lamiids</taxon>
        <taxon>Lamiales</taxon>
        <taxon>Bignoniaceae</taxon>
        <taxon>Crescentiina</taxon>
        <taxon>Tabebuia alliance</taxon>
        <taxon>Handroanthus</taxon>
    </lineage>
</organism>
<dbReference type="EMBL" id="NKXS01006642">
    <property type="protein sequence ID" value="PIN00980.1"/>
    <property type="molecule type" value="Genomic_DNA"/>
</dbReference>
<dbReference type="Proteomes" id="UP000231279">
    <property type="component" value="Unassembled WGS sequence"/>
</dbReference>
<name>A0A2G9G7M9_9LAMI</name>
<dbReference type="Pfam" id="PF13499">
    <property type="entry name" value="EF-hand_7"/>
    <property type="match status" value="1"/>
</dbReference>
<dbReference type="CDD" id="cd00051">
    <property type="entry name" value="EFh"/>
    <property type="match status" value="1"/>
</dbReference>
<keyword evidence="5" id="KW-1185">Reference proteome</keyword>
<dbReference type="InterPro" id="IPR018247">
    <property type="entry name" value="EF_Hand_1_Ca_BS"/>
</dbReference>
<keyword evidence="1" id="KW-0106">Calcium</keyword>
<dbReference type="PROSITE" id="PS50222">
    <property type="entry name" value="EF_HAND_2"/>
    <property type="match status" value="1"/>
</dbReference>
<dbReference type="OrthoDB" id="8785703at2759"/>
<evidence type="ECO:0000313" key="4">
    <source>
        <dbReference type="EMBL" id="PIN00980.1"/>
    </source>
</evidence>
<feature type="domain" description="EF-hand" evidence="3">
    <location>
        <begin position="43"/>
        <end position="78"/>
    </location>
</feature>
<dbReference type="PROSITE" id="PS00018">
    <property type="entry name" value="EF_HAND_1"/>
    <property type="match status" value="2"/>
</dbReference>
<sequence>MEGHREIARASYEKKESEAERTKREMKELQEIAKAHYRAGSKEVQALAHKFFKTLDTDGDGTVSCSEFLAFMRQEDYLQMHSPLFFQHIDHDGNKTLDFFEVMTLYYIIKSERPFCDSCGHFIPDIFFSCVECFKNPKKPFNLCRDCYGSTECKHHHDGRVQFLDNYTLLAAGREPLAHAMGLNSKQTGPTTSLARPGCPPSPSANYSNAIVPAASTMDKWKTALKAFEIALSIGNISSTMCTIL</sequence>
<reference evidence="5" key="1">
    <citation type="journal article" date="2018" name="Gigascience">
        <title>Genome assembly of the Pink Ipe (Handroanthus impetiginosus, Bignoniaceae), a highly valued, ecologically keystone Neotropical timber forest tree.</title>
        <authorList>
            <person name="Silva-Junior O.B."/>
            <person name="Grattapaglia D."/>
            <person name="Novaes E."/>
            <person name="Collevatti R.G."/>
        </authorList>
    </citation>
    <scope>NUCLEOTIDE SEQUENCE [LARGE SCALE GENOMIC DNA]</scope>
    <source>
        <strain evidence="5">cv. UFG-1</strain>
    </source>
</reference>
<dbReference type="STRING" id="429701.A0A2G9G7M9"/>
<evidence type="ECO:0000256" key="1">
    <source>
        <dbReference type="ARBA" id="ARBA00022837"/>
    </source>
</evidence>
<evidence type="ECO:0000313" key="5">
    <source>
        <dbReference type="Proteomes" id="UP000231279"/>
    </source>
</evidence>
<dbReference type="GO" id="GO:0005509">
    <property type="term" value="F:calcium ion binding"/>
    <property type="evidence" value="ECO:0007669"/>
    <property type="project" value="InterPro"/>
</dbReference>
<dbReference type="Gene3D" id="1.10.238.10">
    <property type="entry name" value="EF-hand"/>
    <property type="match status" value="1"/>
</dbReference>
<evidence type="ECO:0000256" key="2">
    <source>
        <dbReference type="SAM" id="MobiDB-lite"/>
    </source>
</evidence>
<evidence type="ECO:0000259" key="3">
    <source>
        <dbReference type="PROSITE" id="PS50222"/>
    </source>
</evidence>
<dbReference type="AlphaFoldDB" id="A0A2G9G7M9"/>
<proteinExistence type="predicted"/>
<dbReference type="InterPro" id="IPR002048">
    <property type="entry name" value="EF_hand_dom"/>
</dbReference>
<dbReference type="SUPFAM" id="SSF57850">
    <property type="entry name" value="RING/U-box"/>
    <property type="match status" value="1"/>
</dbReference>
<feature type="region of interest" description="Disordered" evidence="2">
    <location>
        <begin position="1"/>
        <end position="22"/>
    </location>
</feature>
<protein>
    <recommendedName>
        <fullName evidence="3">EF-hand domain-containing protein</fullName>
    </recommendedName>
</protein>
<gene>
    <name evidence="4" type="ORF">CDL12_26517</name>
</gene>
<dbReference type="SUPFAM" id="SSF47473">
    <property type="entry name" value="EF-hand"/>
    <property type="match status" value="1"/>
</dbReference>
<accession>A0A2G9G7M9</accession>
<dbReference type="InterPro" id="IPR011992">
    <property type="entry name" value="EF-hand-dom_pair"/>
</dbReference>
<comment type="caution">
    <text evidence="4">The sequence shown here is derived from an EMBL/GenBank/DDBJ whole genome shotgun (WGS) entry which is preliminary data.</text>
</comment>